<dbReference type="AlphaFoldDB" id="A0A9P3F9S3"/>
<gene>
    <name evidence="1" type="ORF">Aspvir_001943</name>
</gene>
<dbReference type="OrthoDB" id="3645574at2759"/>
<dbReference type="PANTHER" id="PTHR21310">
    <property type="entry name" value="AMINOGLYCOSIDE PHOSPHOTRANSFERASE-RELATED-RELATED"/>
    <property type="match status" value="1"/>
</dbReference>
<accession>A0A9P3F9S3</accession>
<dbReference type="RefSeq" id="XP_043129482.1">
    <property type="nucleotide sequence ID" value="XM_043273547.1"/>
</dbReference>
<dbReference type="InterPro" id="IPR011009">
    <property type="entry name" value="Kinase-like_dom_sf"/>
</dbReference>
<sequence>MPKTRPLLREEITYSAARKEEVNILHRLKYYDQQHEFFARIADSRCWIQAIVAYHLGLRSPDECKVADMADWLHGSFNVCVPVTIDNWKNRQQTGKRVLLRLPLPYRVGESFHPGNGDEKIRCEAGTYAWLQDNCPDVPIPRLYGFALSTGQTLSNRPLSLEIQDLENERIPTHIARDYTYFTVESYVMDILGAHDSRLINQPNAINDSGDYMYQASALTAMRAIVPSFFRREFCRGPFALSFTDLHPSNIFVDENWHITALVDLEWACARPVELIRTPTWLTNQAVDEIAEMPDEYDKMRAEFVDNLRAEEDRSGFTGLVGNNSETRLSAIMKKGWESGTFWYSLALASPTGLFAVFYKQIQPRFLRYCRGDDGCDTFHQVMPWYWSQDFVKIGARKLSDKKEYDIRLREEFQEE</sequence>
<dbReference type="Proteomes" id="UP000710440">
    <property type="component" value="Unassembled WGS sequence"/>
</dbReference>
<protein>
    <recommendedName>
        <fullName evidence="3">Aminoglycoside phosphotransferase domain-containing protein</fullName>
    </recommendedName>
</protein>
<dbReference type="SUPFAM" id="SSF56112">
    <property type="entry name" value="Protein kinase-like (PK-like)"/>
    <property type="match status" value="1"/>
</dbReference>
<keyword evidence="2" id="KW-1185">Reference proteome</keyword>
<dbReference type="GeneID" id="66929925"/>
<organism evidence="1 2">
    <name type="scientific">Aspergillus viridinutans</name>
    <dbReference type="NCBI Taxonomy" id="75553"/>
    <lineage>
        <taxon>Eukaryota</taxon>
        <taxon>Fungi</taxon>
        <taxon>Dikarya</taxon>
        <taxon>Ascomycota</taxon>
        <taxon>Pezizomycotina</taxon>
        <taxon>Eurotiomycetes</taxon>
        <taxon>Eurotiomycetidae</taxon>
        <taxon>Eurotiales</taxon>
        <taxon>Aspergillaceae</taxon>
        <taxon>Aspergillus</taxon>
        <taxon>Aspergillus subgen. Fumigati</taxon>
    </lineage>
</organism>
<proteinExistence type="predicted"/>
<dbReference type="InterPro" id="IPR051678">
    <property type="entry name" value="AGP_Transferase"/>
</dbReference>
<comment type="caution">
    <text evidence="1">The sequence shown here is derived from an EMBL/GenBank/DDBJ whole genome shotgun (WGS) entry which is preliminary data.</text>
</comment>
<dbReference type="PANTHER" id="PTHR21310:SF37">
    <property type="entry name" value="AMINOGLYCOSIDE PHOSPHOTRANSFERASE DOMAIN-CONTAINING PROTEIN"/>
    <property type="match status" value="1"/>
</dbReference>
<dbReference type="EMBL" id="BOPL01000010">
    <property type="protein sequence ID" value="GIK06296.1"/>
    <property type="molecule type" value="Genomic_DNA"/>
</dbReference>
<evidence type="ECO:0000313" key="1">
    <source>
        <dbReference type="EMBL" id="GIK06296.1"/>
    </source>
</evidence>
<evidence type="ECO:0000313" key="2">
    <source>
        <dbReference type="Proteomes" id="UP000710440"/>
    </source>
</evidence>
<evidence type="ECO:0008006" key="3">
    <source>
        <dbReference type="Google" id="ProtNLM"/>
    </source>
</evidence>
<name>A0A9P3F9S3_ASPVI</name>
<reference evidence="1 2" key="1">
    <citation type="submission" date="2021-02" db="EMBL/GenBank/DDBJ databases">
        <title>Pan-genome distribution and transcriptional activeness of fungal secondary metabolism genes in Aspergillus section Fumigati.</title>
        <authorList>
            <person name="Takahashi H."/>
            <person name="Umemura M."/>
            <person name="Ninomiya A."/>
            <person name="Kusuya Y."/>
            <person name="Urayama S."/>
            <person name="Shimizu M."/>
            <person name="Watanabe A."/>
            <person name="Kamei K."/>
            <person name="Yaguchi T."/>
            <person name="Hagiwara D."/>
        </authorList>
    </citation>
    <scope>NUCLEOTIDE SEQUENCE [LARGE SCALE GENOMIC DNA]</scope>
    <source>
        <strain evidence="1 2">IFM 47045</strain>
    </source>
</reference>